<gene>
    <name evidence="9" type="ORF">GCM10007108_07120</name>
</gene>
<dbReference type="PANTHER" id="PTHR30176:SF3">
    <property type="entry name" value="FERREDOXIN-TYPE PROTEIN NAPH"/>
    <property type="match status" value="1"/>
</dbReference>
<dbReference type="GO" id="GO:0051539">
    <property type="term" value="F:4 iron, 4 sulfur cluster binding"/>
    <property type="evidence" value="ECO:0007669"/>
    <property type="project" value="UniProtKB-KW"/>
</dbReference>
<keyword evidence="7" id="KW-1133">Transmembrane helix</keyword>
<evidence type="ECO:0000256" key="5">
    <source>
        <dbReference type="ARBA" id="ARBA00023004"/>
    </source>
</evidence>
<dbReference type="AlphaFoldDB" id="A0AA37BRE6"/>
<dbReference type="PROSITE" id="PS51379">
    <property type="entry name" value="4FE4S_FER_2"/>
    <property type="match status" value="2"/>
</dbReference>
<dbReference type="GO" id="GO:0005886">
    <property type="term" value="C:plasma membrane"/>
    <property type="evidence" value="ECO:0007669"/>
    <property type="project" value="TreeGrafter"/>
</dbReference>
<dbReference type="EMBL" id="BMNY01000001">
    <property type="protein sequence ID" value="GGM71591.1"/>
    <property type="molecule type" value="Genomic_DNA"/>
</dbReference>
<keyword evidence="2" id="KW-0004">4Fe-4S</keyword>
<keyword evidence="10" id="KW-1185">Reference proteome</keyword>
<dbReference type="Gene3D" id="3.30.70.20">
    <property type="match status" value="1"/>
</dbReference>
<evidence type="ECO:0000259" key="8">
    <source>
        <dbReference type="PROSITE" id="PS51379"/>
    </source>
</evidence>
<keyword evidence="4" id="KW-0249">Electron transport</keyword>
<evidence type="ECO:0000256" key="1">
    <source>
        <dbReference type="ARBA" id="ARBA00022448"/>
    </source>
</evidence>
<dbReference type="InterPro" id="IPR017896">
    <property type="entry name" value="4Fe4S_Fe-S-bd"/>
</dbReference>
<feature type="transmembrane region" description="Helical" evidence="7">
    <location>
        <begin position="144"/>
        <end position="163"/>
    </location>
</feature>
<feature type="transmembrane region" description="Helical" evidence="7">
    <location>
        <begin position="293"/>
        <end position="315"/>
    </location>
</feature>
<feature type="transmembrane region" description="Helical" evidence="7">
    <location>
        <begin position="351"/>
        <end position="371"/>
    </location>
</feature>
<keyword evidence="1" id="KW-0813">Transport</keyword>
<protein>
    <submittedName>
        <fullName evidence="9">4Fe-4S ferredoxin</fullName>
    </submittedName>
</protein>
<keyword evidence="6" id="KW-0411">Iron-sulfur</keyword>
<proteinExistence type="predicted"/>
<keyword evidence="3" id="KW-0479">Metal-binding</keyword>
<sequence>MLLASLYFLWPAAIGMVIANSISIYLARRSSTILGRLVDYLILTMMNGMLLGPLLHFIFPYYLNFPRTVEVSVFLMAAESLPFVGRFISMALNGTQGSGRPVLYLTASFVLVDEALMSIDFSLATARGAAAGYLDFAHIMDYLSSYWFVVPMGLEMALSSVLLTRDFRREHSVTFMVQAVAMALVPTAFNQPLWVPVSIYLSGSVMTAYFIYMFEHLYRSKAVETGFSEYLLLLLLIYGFMMAGIFLWQYSGDADILSISMLALMALYLYGALWKGALEGRKRYWTVDARWTLLFMLLVFFAEFFMGAVFDAQFFGARQFVSSLSLVAIHGGVSGKIASSLYDGFMFLAEISLSTWFLVMMGIEMGSLGYFKAREARNTENKVRLYLMIAAYGIYSVLLPDFIIPNPSAVPFIGWSMGIGTGGPLAPVFILPILLTYLISGILSLLFGARQLCSVFCTAPLMYQGTFYSAMKSFNSGNRVARSLTVHDRRARLLYRATSLMVYSSLAAAGALSLLDSIHVLDIRVYGTDPEYFVYLMLFGVAWYVTFLTMPLLGSYACINTGYCHWGNFNRFVSRFGLFRLKVLDPSLCVKCRDKPCAKACPVGNHAQPGSFIATGQYRDSRCVGIGECVEACPYDNIFFYDIRGWIKERLRGAPRATSED</sequence>
<reference evidence="9" key="1">
    <citation type="journal article" date="2014" name="Int. J. Syst. Evol. Microbiol.">
        <title>Complete genome sequence of Corynebacterium casei LMG S-19264T (=DSM 44701T), isolated from a smear-ripened cheese.</title>
        <authorList>
            <consortium name="US DOE Joint Genome Institute (JGI-PGF)"/>
            <person name="Walter F."/>
            <person name="Albersmeier A."/>
            <person name="Kalinowski J."/>
            <person name="Ruckert C."/>
        </authorList>
    </citation>
    <scope>NUCLEOTIDE SEQUENCE</scope>
    <source>
        <strain evidence="9">JCM 13583</strain>
    </source>
</reference>
<feature type="transmembrane region" description="Helical" evidence="7">
    <location>
        <begin position="230"/>
        <end position="250"/>
    </location>
</feature>
<feature type="transmembrane region" description="Helical" evidence="7">
    <location>
        <begin position="6"/>
        <end position="26"/>
    </location>
</feature>
<evidence type="ECO:0000313" key="10">
    <source>
        <dbReference type="Proteomes" id="UP000632195"/>
    </source>
</evidence>
<dbReference type="GO" id="GO:0046872">
    <property type="term" value="F:metal ion binding"/>
    <property type="evidence" value="ECO:0007669"/>
    <property type="project" value="UniProtKB-KW"/>
</dbReference>
<keyword evidence="5" id="KW-0408">Iron</keyword>
<feature type="transmembrane region" description="Helical" evidence="7">
    <location>
        <begin position="532"/>
        <end position="553"/>
    </location>
</feature>
<evidence type="ECO:0000256" key="4">
    <source>
        <dbReference type="ARBA" id="ARBA00022982"/>
    </source>
</evidence>
<feature type="transmembrane region" description="Helical" evidence="7">
    <location>
        <begin position="256"/>
        <end position="273"/>
    </location>
</feature>
<feature type="transmembrane region" description="Helical" evidence="7">
    <location>
        <begin position="383"/>
        <end position="404"/>
    </location>
</feature>
<evidence type="ECO:0000256" key="2">
    <source>
        <dbReference type="ARBA" id="ARBA00022485"/>
    </source>
</evidence>
<evidence type="ECO:0000256" key="3">
    <source>
        <dbReference type="ARBA" id="ARBA00022723"/>
    </source>
</evidence>
<feature type="transmembrane region" description="Helical" evidence="7">
    <location>
        <begin position="493"/>
        <end position="512"/>
    </location>
</feature>
<feature type="transmembrane region" description="Helical" evidence="7">
    <location>
        <begin position="199"/>
        <end position="218"/>
    </location>
</feature>
<dbReference type="Proteomes" id="UP000632195">
    <property type="component" value="Unassembled WGS sequence"/>
</dbReference>
<organism evidence="9 10">
    <name type="scientific">Thermogymnomonas acidicola</name>
    <dbReference type="NCBI Taxonomy" id="399579"/>
    <lineage>
        <taxon>Archaea</taxon>
        <taxon>Methanobacteriati</taxon>
        <taxon>Thermoplasmatota</taxon>
        <taxon>Thermoplasmata</taxon>
        <taxon>Thermoplasmatales</taxon>
        <taxon>Thermogymnomonas</taxon>
    </lineage>
</organism>
<comment type="caution">
    <text evidence="9">The sequence shown here is derived from an EMBL/GenBank/DDBJ whole genome shotgun (WGS) entry which is preliminary data.</text>
</comment>
<evidence type="ECO:0000313" key="9">
    <source>
        <dbReference type="EMBL" id="GGM71591.1"/>
    </source>
</evidence>
<feature type="transmembrane region" description="Helical" evidence="7">
    <location>
        <begin position="424"/>
        <end position="447"/>
    </location>
</feature>
<accession>A0AA37BRE6</accession>
<feature type="domain" description="4Fe-4S ferredoxin-type" evidence="8">
    <location>
        <begin position="579"/>
        <end position="611"/>
    </location>
</feature>
<feature type="transmembrane region" description="Helical" evidence="7">
    <location>
        <begin position="38"/>
        <end position="59"/>
    </location>
</feature>
<evidence type="ECO:0000256" key="7">
    <source>
        <dbReference type="SAM" id="Phobius"/>
    </source>
</evidence>
<keyword evidence="7" id="KW-0812">Transmembrane</keyword>
<dbReference type="InterPro" id="IPR051684">
    <property type="entry name" value="Electron_Trans/Redox"/>
</dbReference>
<name>A0AA37BRE6_9ARCH</name>
<evidence type="ECO:0000256" key="6">
    <source>
        <dbReference type="ARBA" id="ARBA00023014"/>
    </source>
</evidence>
<feature type="domain" description="4Fe-4S ferredoxin-type" evidence="8">
    <location>
        <begin position="614"/>
        <end position="643"/>
    </location>
</feature>
<dbReference type="PANTHER" id="PTHR30176">
    <property type="entry name" value="FERREDOXIN-TYPE PROTEIN NAPH"/>
    <property type="match status" value="1"/>
</dbReference>
<dbReference type="Pfam" id="PF13237">
    <property type="entry name" value="Fer4_10"/>
    <property type="match status" value="1"/>
</dbReference>
<keyword evidence="7" id="KW-0472">Membrane</keyword>
<feature type="transmembrane region" description="Helical" evidence="7">
    <location>
        <begin position="175"/>
        <end position="193"/>
    </location>
</feature>
<reference evidence="9" key="2">
    <citation type="submission" date="2022-09" db="EMBL/GenBank/DDBJ databases">
        <authorList>
            <person name="Sun Q."/>
            <person name="Ohkuma M."/>
        </authorList>
    </citation>
    <scope>NUCLEOTIDE SEQUENCE</scope>
    <source>
        <strain evidence="9">JCM 13583</strain>
    </source>
</reference>
<dbReference type="RefSeq" id="WP_188680372.1">
    <property type="nucleotide sequence ID" value="NZ_BMNY01000001.1"/>
</dbReference>
<dbReference type="SUPFAM" id="SSF54862">
    <property type="entry name" value="4Fe-4S ferredoxins"/>
    <property type="match status" value="1"/>
</dbReference>